<protein>
    <submittedName>
        <fullName evidence="2">Uncharacterized protein</fullName>
    </submittedName>
</protein>
<keyword evidence="1" id="KW-0812">Transmembrane</keyword>
<organism evidence="2 3">
    <name type="scientific">Macrostomum lignano</name>
    <dbReference type="NCBI Taxonomy" id="282301"/>
    <lineage>
        <taxon>Eukaryota</taxon>
        <taxon>Metazoa</taxon>
        <taxon>Spiralia</taxon>
        <taxon>Lophotrochozoa</taxon>
        <taxon>Platyhelminthes</taxon>
        <taxon>Rhabditophora</taxon>
        <taxon>Macrostomorpha</taxon>
        <taxon>Macrostomida</taxon>
        <taxon>Macrostomidae</taxon>
        <taxon>Macrostomum</taxon>
    </lineage>
</organism>
<sequence length="102" mass="11766">LLDLLKSNQSIATPCGKSFSSKTKMGIYDHSIHGMVADVLRGVLLFFTVLTVSFSILLLEWFNERLSQMQRMVHKKSKEFLVECMIENYEKKLLSAHRTPLF</sequence>
<dbReference type="EMBL" id="NIVC01004010">
    <property type="protein sequence ID" value="PAA48945.1"/>
    <property type="molecule type" value="Genomic_DNA"/>
</dbReference>
<feature type="non-terminal residue" evidence="2">
    <location>
        <position position="1"/>
    </location>
</feature>
<reference evidence="2 3" key="1">
    <citation type="submission" date="2017-06" db="EMBL/GenBank/DDBJ databases">
        <title>A platform for efficient transgenesis in Macrostomum lignano, a flatworm model organism for stem cell research.</title>
        <authorList>
            <person name="Berezikov E."/>
        </authorList>
    </citation>
    <scope>NUCLEOTIDE SEQUENCE [LARGE SCALE GENOMIC DNA]</scope>
    <source>
        <strain evidence="2">DV1</strain>
        <tissue evidence="2">Whole organism</tissue>
    </source>
</reference>
<proteinExistence type="predicted"/>
<keyword evidence="1" id="KW-0472">Membrane</keyword>
<evidence type="ECO:0000313" key="2">
    <source>
        <dbReference type="EMBL" id="PAA48945.1"/>
    </source>
</evidence>
<evidence type="ECO:0000313" key="3">
    <source>
        <dbReference type="Proteomes" id="UP000215902"/>
    </source>
</evidence>
<name>A0A267DIB0_9PLAT</name>
<keyword evidence="3" id="KW-1185">Reference proteome</keyword>
<keyword evidence="1" id="KW-1133">Transmembrane helix</keyword>
<comment type="caution">
    <text evidence="2">The sequence shown here is derived from an EMBL/GenBank/DDBJ whole genome shotgun (WGS) entry which is preliminary data.</text>
</comment>
<dbReference type="Proteomes" id="UP000215902">
    <property type="component" value="Unassembled WGS sequence"/>
</dbReference>
<gene>
    <name evidence="2" type="ORF">BOX15_Mlig014953g3</name>
</gene>
<feature type="transmembrane region" description="Helical" evidence="1">
    <location>
        <begin position="43"/>
        <end position="62"/>
    </location>
</feature>
<evidence type="ECO:0000256" key="1">
    <source>
        <dbReference type="SAM" id="Phobius"/>
    </source>
</evidence>
<dbReference type="AlphaFoldDB" id="A0A267DIB0"/>
<accession>A0A267DIB0</accession>